<dbReference type="AlphaFoldDB" id="B3E5D1"/>
<keyword evidence="3" id="KW-1185">Reference proteome</keyword>
<dbReference type="PROSITE" id="PS50075">
    <property type="entry name" value="CARRIER"/>
    <property type="match status" value="1"/>
</dbReference>
<reference evidence="2 3" key="1">
    <citation type="submission" date="2008-05" db="EMBL/GenBank/DDBJ databases">
        <title>Complete sequence of chromosome of Geobacter lovleyi SZ.</title>
        <authorList>
            <consortium name="US DOE Joint Genome Institute"/>
            <person name="Lucas S."/>
            <person name="Copeland A."/>
            <person name="Lapidus A."/>
            <person name="Glavina del Rio T."/>
            <person name="Dalin E."/>
            <person name="Tice H."/>
            <person name="Bruce D."/>
            <person name="Goodwin L."/>
            <person name="Pitluck S."/>
            <person name="Chertkov O."/>
            <person name="Meincke L."/>
            <person name="Brettin T."/>
            <person name="Detter J.C."/>
            <person name="Han C."/>
            <person name="Tapia R."/>
            <person name="Kuske C.R."/>
            <person name="Schmutz J."/>
            <person name="Larimer F."/>
            <person name="Land M."/>
            <person name="Hauser L."/>
            <person name="Kyrpides N."/>
            <person name="Mikhailova N."/>
            <person name="Sung Y."/>
            <person name="Fletcher K.E."/>
            <person name="Ritalahti K.M."/>
            <person name="Loeffler F.E."/>
            <person name="Richardson P."/>
        </authorList>
    </citation>
    <scope>NUCLEOTIDE SEQUENCE [LARGE SCALE GENOMIC DNA]</scope>
    <source>
        <strain evidence="3">ATCC BAA-1151 / DSM 17278 / SZ</strain>
    </source>
</reference>
<dbReference type="InterPro" id="IPR036736">
    <property type="entry name" value="ACP-like_sf"/>
</dbReference>
<dbReference type="OrthoDB" id="5461029at2"/>
<sequence length="78" mass="8403">MAATVDEMKELMLQIGMDKELVAGLDPVAPLAGQGVDSVDCPAFAVALENRYKVKISDSDSMQLRAINDFVAFVNRTA</sequence>
<dbReference type="KEGG" id="glo:Glov_2402"/>
<dbReference type="InterPro" id="IPR009081">
    <property type="entry name" value="PP-bd_ACP"/>
</dbReference>
<dbReference type="SUPFAM" id="SSF47336">
    <property type="entry name" value="ACP-like"/>
    <property type="match status" value="1"/>
</dbReference>
<dbReference type="RefSeq" id="WP_012470451.1">
    <property type="nucleotide sequence ID" value="NC_010814.1"/>
</dbReference>
<protein>
    <submittedName>
        <fullName evidence="2">Phosphopantetheine-binding</fullName>
    </submittedName>
</protein>
<name>B3E5D1_TRIL1</name>
<gene>
    <name evidence="2" type="ordered locus">Glov_2402</name>
</gene>
<dbReference type="eggNOG" id="COG0236">
    <property type="taxonomic scope" value="Bacteria"/>
</dbReference>
<accession>B3E5D1</accession>
<dbReference type="STRING" id="398767.Glov_2402"/>
<evidence type="ECO:0000313" key="3">
    <source>
        <dbReference type="Proteomes" id="UP000002420"/>
    </source>
</evidence>
<dbReference type="Gene3D" id="1.10.1200.10">
    <property type="entry name" value="ACP-like"/>
    <property type="match status" value="1"/>
</dbReference>
<evidence type="ECO:0000259" key="1">
    <source>
        <dbReference type="PROSITE" id="PS50075"/>
    </source>
</evidence>
<dbReference type="EMBL" id="CP001089">
    <property type="protein sequence ID" value="ACD96118.1"/>
    <property type="molecule type" value="Genomic_DNA"/>
</dbReference>
<feature type="domain" description="Carrier" evidence="1">
    <location>
        <begin position="1"/>
        <end position="78"/>
    </location>
</feature>
<dbReference type="Proteomes" id="UP000002420">
    <property type="component" value="Chromosome"/>
</dbReference>
<proteinExistence type="predicted"/>
<dbReference type="Pfam" id="PF00550">
    <property type="entry name" value="PP-binding"/>
    <property type="match status" value="1"/>
</dbReference>
<organism evidence="2 3">
    <name type="scientific">Trichlorobacter lovleyi (strain ATCC BAA-1151 / DSM 17278 / SZ)</name>
    <name type="common">Geobacter lovleyi</name>
    <dbReference type="NCBI Taxonomy" id="398767"/>
    <lineage>
        <taxon>Bacteria</taxon>
        <taxon>Pseudomonadati</taxon>
        <taxon>Thermodesulfobacteriota</taxon>
        <taxon>Desulfuromonadia</taxon>
        <taxon>Geobacterales</taxon>
        <taxon>Geobacteraceae</taxon>
        <taxon>Trichlorobacter</taxon>
    </lineage>
</organism>
<dbReference type="HOGENOM" id="CLU_108696_21_2_7"/>
<evidence type="ECO:0000313" key="2">
    <source>
        <dbReference type="EMBL" id="ACD96118.1"/>
    </source>
</evidence>